<dbReference type="Proteomes" id="UP001550378">
    <property type="component" value="Unassembled WGS sequence"/>
</dbReference>
<evidence type="ECO:0000259" key="3">
    <source>
        <dbReference type="Pfam" id="PF13340"/>
    </source>
</evidence>
<dbReference type="PANTHER" id="PTHR30007">
    <property type="entry name" value="PHP DOMAIN PROTEIN"/>
    <property type="match status" value="1"/>
</dbReference>
<dbReference type="NCBIfam" id="NF033580">
    <property type="entry name" value="transpos_IS5_3"/>
    <property type="match status" value="1"/>
</dbReference>
<feature type="compositionally biased region" description="Basic residues" evidence="1">
    <location>
        <begin position="105"/>
        <end position="117"/>
    </location>
</feature>
<organism evidence="4 5">
    <name type="scientific">Streptomyces lavendulocolor</name>
    <dbReference type="NCBI Taxonomy" id="67316"/>
    <lineage>
        <taxon>Bacteria</taxon>
        <taxon>Bacillati</taxon>
        <taxon>Actinomycetota</taxon>
        <taxon>Actinomycetes</taxon>
        <taxon>Kitasatosporales</taxon>
        <taxon>Streptomycetaceae</taxon>
        <taxon>Streptomyces</taxon>
    </lineage>
</organism>
<dbReference type="EMBL" id="JBEXZR010000050">
    <property type="protein sequence ID" value="MEU0712151.1"/>
    <property type="molecule type" value="Genomic_DNA"/>
</dbReference>
<dbReference type="RefSeq" id="WP_359658764.1">
    <property type="nucleotide sequence ID" value="NZ_JBEXZP010000399.1"/>
</dbReference>
<evidence type="ECO:0000256" key="1">
    <source>
        <dbReference type="SAM" id="MobiDB-lite"/>
    </source>
</evidence>
<evidence type="ECO:0000313" key="5">
    <source>
        <dbReference type="Proteomes" id="UP001550378"/>
    </source>
</evidence>
<feature type="region of interest" description="Disordered" evidence="1">
    <location>
        <begin position="181"/>
        <end position="245"/>
    </location>
</feature>
<dbReference type="Pfam" id="PF13340">
    <property type="entry name" value="DUF4096"/>
    <property type="match status" value="1"/>
</dbReference>
<name>A0ABV2WFR1_9ACTN</name>
<feature type="compositionally biased region" description="Basic residues" evidence="1">
    <location>
        <begin position="203"/>
        <end position="217"/>
    </location>
</feature>
<dbReference type="Pfam" id="PF01609">
    <property type="entry name" value="DDE_Tnp_1"/>
    <property type="match status" value="1"/>
</dbReference>
<dbReference type="PANTHER" id="PTHR30007:SF1">
    <property type="entry name" value="BLR1914 PROTEIN"/>
    <property type="match status" value="1"/>
</dbReference>
<evidence type="ECO:0000259" key="2">
    <source>
        <dbReference type="Pfam" id="PF01609"/>
    </source>
</evidence>
<feature type="region of interest" description="Disordered" evidence="1">
    <location>
        <begin position="104"/>
        <end position="140"/>
    </location>
</feature>
<sequence>MGRGDLTNAEWVRLEPHLPTFGLRGGPWNDHRKVINGILFRVRTGIPWRDLPPRFGSWKTVYERHRRWSADGTWDRILHAVQADAVLAGRIDWSMVSVDSTSCRAHQHAAGARKKKPRSPEKSTTPRHHRPDEGLGRSRGGLTCKIHLAGEGGCRPMAFLLTPGQSGDSPQMIEVIERVCVPRPQGGHPRTRPDHLGGDKAYSSRRNRRYLRRRQIKHTIPEPKDQRANRKRRGSKGGRPAGFDSEIYKRRNEVERTINRLKNFRAVAARYDKRAYAFHGTVAIAAIRLWLRP</sequence>
<reference evidence="4 5" key="1">
    <citation type="submission" date="2024-06" db="EMBL/GenBank/DDBJ databases">
        <title>The Natural Products Discovery Center: Release of the First 8490 Sequenced Strains for Exploring Actinobacteria Biosynthetic Diversity.</title>
        <authorList>
            <person name="Kalkreuter E."/>
            <person name="Kautsar S.A."/>
            <person name="Yang D."/>
            <person name="Bader C.D."/>
            <person name="Teijaro C.N."/>
            <person name="Fluegel L."/>
            <person name="Davis C.M."/>
            <person name="Simpson J.R."/>
            <person name="Lauterbach L."/>
            <person name="Steele A.D."/>
            <person name="Gui C."/>
            <person name="Meng S."/>
            <person name="Li G."/>
            <person name="Viehrig K."/>
            <person name="Ye F."/>
            <person name="Su P."/>
            <person name="Kiefer A.F."/>
            <person name="Nichols A."/>
            <person name="Cepeda A.J."/>
            <person name="Yan W."/>
            <person name="Fan B."/>
            <person name="Jiang Y."/>
            <person name="Adhikari A."/>
            <person name="Zheng C.-J."/>
            <person name="Schuster L."/>
            <person name="Cowan T.M."/>
            <person name="Smanski M.J."/>
            <person name="Chevrette M.G."/>
            <person name="De Carvalho L.P.S."/>
            <person name="Shen B."/>
        </authorList>
    </citation>
    <scope>NUCLEOTIDE SEQUENCE [LARGE SCALE GENOMIC DNA]</scope>
    <source>
        <strain evidence="4 5">NPDC006337</strain>
    </source>
</reference>
<evidence type="ECO:0000313" key="4">
    <source>
        <dbReference type="EMBL" id="MEU0712151.1"/>
    </source>
</evidence>
<proteinExistence type="predicted"/>
<accession>A0ABV2WFR1</accession>
<gene>
    <name evidence="4" type="ORF">ABZ508_32820</name>
</gene>
<keyword evidence="5" id="KW-1185">Reference proteome</keyword>
<feature type="compositionally biased region" description="Basic and acidic residues" evidence="1">
    <location>
        <begin position="219"/>
        <end position="228"/>
    </location>
</feature>
<comment type="caution">
    <text evidence="4">The sequence shown here is derived from an EMBL/GenBank/DDBJ whole genome shotgun (WGS) entry which is preliminary data.</text>
</comment>
<dbReference type="InterPro" id="IPR002559">
    <property type="entry name" value="Transposase_11"/>
</dbReference>
<feature type="domain" description="Insertion element IS402-like" evidence="3">
    <location>
        <begin position="6"/>
        <end position="77"/>
    </location>
</feature>
<feature type="domain" description="Transposase IS4-like" evidence="2">
    <location>
        <begin position="96"/>
        <end position="285"/>
    </location>
</feature>
<protein>
    <submittedName>
        <fullName evidence="4">IS5 family transposase</fullName>
    </submittedName>
</protein>
<dbReference type="InterPro" id="IPR025161">
    <property type="entry name" value="IS402-like_dom"/>
</dbReference>